<evidence type="ECO:0000256" key="1">
    <source>
        <dbReference type="SAM" id="MobiDB-lite"/>
    </source>
</evidence>
<dbReference type="Proteomes" id="UP000601435">
    <property type="component" value="Unassembled WGS sequence"/>
</dbReference>
<sequence length="67" mass="6973">ADACSRRGLRGRRGGWGELHPHGGRGWSASCSARDGEDLHGRCPCAGKGHAVSRLLAEAGRGKSPHS</sequence>
<evidence type="ECO:0000313" key="3">
    <source>
        <dbReference type="Proteomes" id="UP000601435"/>
    </source>
</evidence>
<protein>
    <submittedName>
        <fullName evidence="2">Uncharacterized protein</fullName>
    </submittedName>
</protein>
<gene>
    <name evidence="2" type="ORF">SNEC2469_LOCUS16176</name>
</gene>
<keyword evidence="3" id="KW-1185">Reference proteome</keyword>
<proteinExistence type="predicted"/>
<dbReference type="EMBL" id="CAJNJA010026461">
    <property type="protein sequence ID" value="CAE7560255.1"/>
    <property type="molecule type" value="Genomic_DNA"/>
</dbReference>
<evidence type="ECO:0000313" key="2">
    <source>
        <dbReference type="EMBL" id="CAE7560255.1"/>
    </source>
</evidence>
<dbReference type="AlphaFoldDB" id="A0A812UCE9"/>
<organism evidence="2 3">
    <name type="scientific">Symbiodinium necroappetens</name>
    <dbReference type="NCBI Taxonomy" id="1628268"/>
    <lineage>
        <taxon>Eukaryota</taxon>
        <taxon>Sar</taxon>
        <taxon>Alveolata</taxon>
        <taxon>Dinophyceae</taxon>
        <taxon>Suessiales</taxon>
        <taxon>Symbiodiniaceae</taxon>
        <taxon>Symbiodinium</taxon>
    </lineage>
</organism>
<name>A0A812UCE9_9DINO</name>
<feature type="region of interest" description="Disordered" evidence="1">
    <location>
        <begin position="1"/>
        <end position="21"/>
    </location>
</feature>
<comment type="caution">
    <text evidence="2">The sequence shown here is derived from an EMBL/GenBank/DDBJ whole genome shotgun (WGS) entry which is preliminary data.</text>
</comment>
<feature type="non-terminal residue" evidence="2">
    <location>
        <position position="67"/>
    </location>
</feature>
<feature type="non-terminal residue" evidence="2">
    <location>
        <position position="1"/>
    </location>
</feature>
<reference evidence="2" key="1">
    <citation type="submission" date="2021-02" db="EMBL/GenBank/DDBJ databases">
        <authorList>
            <person name="Dougan E. K."/>
            <person name="Rhodes N."/>
            <person name="Thang M."/>
            <person name="Chan C."/>
        </authorList>
    </citation>
    <scope>NUCLEOTIDE SEQUENCE</scope>
</reference>
<accession>A0A812UCE9</accession>